<evidence type="ECO:0000313" key="3">
    <source>
        <dbReference type="Proteomes" id="UP001259347"/>
    </source>
</evidence>
<organism evidence="2 3">
    <name type="scientific">Microbacterium resistens</name>
    <dbReference type="NCBI Taxonomy" id="156977"/>
    <lineage>
        <taxon>Bacteria</taxon>
        <taxon>Bacillati</taxon>
        <taxon>Actinomycetota</taxon>
        <taxon>Actinomycetes</taxon>
        <taxon>Micrococcales</taxon>
        <taxon>Microbacteriaceae</taxon>
        <taxon>Microbacterium</taxon>
    </lineage>
</organism>
<sequence>MSGMATDARFVGTRTFSRRDARPWWWILIGVNGAMLLILGGQLLGAVAFHQTWTGVVIGLILLVVANAVLIPIVAVMTSGKIVIDFDRGTIGASSSAQMPVSEFTMIVDNHRTFPQVADNVELVFARGSIGVDVGAIRQTPAGRERNEALIAYILRWLPAPERHRSALGQGAAPGIARFAIGKEEAIQLLRQP</sequence>
<gene>
    <name evidence="2" type="ORF">J2Y69_000714</name>
</gene>
<evidence type="ECO:0000313" key="2">
    <source>
        <dbReference type="EMBL" id="MDR6866129.1"/>
    </source>
</evidence>
<evidence type="ECO:0008006" key="4">
    <source>
        <dbReference type="Google" id="ProtNLM"/>
    </source>
</evidence>
<accession>A0ABU1S934</accession>
<keyword evidence="1" id="KW-1133">Transmembrane helix</keyword>
<feature type="transmembrane region" description="Helical" evidence="1">
    <location>
        <begin position="24"/>
        <end position="49"/>
    </location>
</feature>
<evidence type="ECO:0000256" key="1">
    <source>
        <dbReference type="SAM" id="Phobius"/>
    </source>
</evidence>
<keyword evidence="1" id="KW-0812">Transmembrane</keyword>
<keyword evidence="3" id="KW-1185">Reference proteome</keyword>
<name>A0ABU1S934_9MICO</name>
<keyword evidence="1" id="KW-0472">Membrane</keyword>
<proteinExistence type="predicted"/>
<reference evidence="2 3" key="1">
    <citation type="submission" date="2023-07" db="EMBL/GenBank/DDBJ databases">
        <title>Sorghum-associated microbial communities from plants grown in Nebraska, USA.</title>
        <authorList>
            <person name="Schachtman D."/>
        </authorList>
    </citation>
    <scope>NUCLEOTIDE SEQUENCE [LARGE SCALE GENOMIC DNA]</scope>
    <source>
        <strain evidence="2 3">2980</strain>
    </source>
</reference>
<protein>
    <recommendedName>
        <fullName evidence="4">PH domain-containing protein</fullName>
    </recommendedName>
</protein>
<dbReference type="Proteomes" id="UP001259347">
    <property type="component" value="Unassembled WGS sequence"/>
</dbReference>
<comment type="caution">
    <text evidence="2">The sequence shown here is derived from an EMBL/GenBank/DDBJ whole genome shotgun (WGS) entry which is preliminary data.</text>
</comment>
<dbReference type="EMBL" id="JAVDUM010000002">
    <property type="protein sequence ID" value="MDR6866129.1"/>
    <property type="molecule type" value="Genomic_DNA"/>
</dbReference>
<dbReference type="RefSeq" id="WP_310017617.1">
    <property type="nucleotide sequence ID" value="NZ_JAVDUM010000002.1"/>
</dbReference>
<feature type="transmembrane region" description="Helical" evidence="1">
    <location>
        <begin position="55"/>
        <end position="78"/>
    </location>
</feature>